<dbReference type="RefSeq" id="WP_377930330.1">
    <property type="nucleotide sequence ID" value="NZ_JBHUEM010000052.1"/>
</dbReference>
<dbReference type="Proteomes" id="UP001597214">
    <property type="component" value="Unassembled WGS sequence"/>
</dbReference>
<dbReference type="InterPro" id="IPR029052">
    <property type="entry name" value="Metallo-depent_PP-like"/>
</dbReference>
<dbReference type="InterPro" id="IPR050535">
    <property type="entry name" value="DNA_Repair-Maintenance_Comp"/>
</dbReference>
<evidence type="ECO:0000259" key="2">
    <source>
        <dbReference type="Pfam" id="PF00149"/>
    </source>
</evidence>
<dbReference type="Pfam" id="PF00149">
    <property type="entry name" value="Metallophos"/>
    <property type="match status" value="1"/>
</dbReference>
<protein>
    <submittedName>
        <fullName evidence="3">Exonuclease SbcCD subunit D</fullName>
    </submittedName>
</protein>
<dbReference type="EMBL" id="JBHUEM010000052">
    <property type="protein sequence ID" value="MFD1739107.1"/>
    <property type="molecule type" value="Genomic_DNA"/>
</dbReference>
<dbReference type="PIRSF" id="PIRSF033091">
    <property type="entry name" value="Pesterase_YhaO"/>
    <property type="match status" value="1"/>
</dbReference>
<comment type="caution">
    <text evidence="3">The sequence shown here is derived from an EMBL/GenBank/DDBJ whole genome shotgun (WGS) entry which is preliminary data.</text>
</comment>
<name>A0ABW4LXF3_9BACI</name>
<keyword evidence="4" id="KW-1185">Reference proteome</keyword>
<feature type="domain" description="Calcineurin-like phosphoesterase" evidence="2">
    <location>
        <begin position="6"/>
        <end position="202"/>
    </location>
</feature>
<evidence type="ECO:0000256" key="1">
    <source>
        <dbReference type="ARBA" id="ARBA00022801"/>
    </source>
</evidence>
<dbReference type="GO" id="GO:0004527">
    <property type="term" value="F:exonuclease activity"/>
    <property type="evidence" value="ECO:0007669"/>
    <property type="project" value="UniProtKB-KW"/>
</dbReference>
<accession>A0ABW4LXF3</accession>
<organism evidence="3 4">
    <name type="scientific">Bacillus salitolerans</name>
    <dbReference type="NCBI Taxonomy" id="1437434"/>
    <lineage>
        <taxon>Bacteria</taxon>
        <taxon>Bacillati</taxon>
        <taxon>Bacillota</taxon>
        <taxon>Bacilli</taxon>
        <taxon>Bacillales</taxon>
        <taxon>Bacillaceae</taxon>
        <taxon>Bacillus</taxon>
    </lineage>
</organism>
<dbReference type="SUPFAM" id="SSF56300">
    <property type="entry name" value="Metallo-dependent phosphatases"/>
    <property type="match status" value="1"/>
</dbReference>
<keyword evidence="3" id="KW-0540">Nuclease</keyword>
<gene>
    <name evidence="3" type="ORF">ACFSCX_21590</name>
</gene>
<proteinExistence type="predicted"/>
<dbReference type="InterPro" id="IPR004843">
    <property type="entry name" value="Calcineurin-like_PHP"/>
</dbReference>
<dbReference type="CDD" id="cd00840">
    <property type="entry name" value="MPP_Mre11_N"/>
    <property type="match status" value="1"/>
</dbReference>
<keyword evidence="1" id="KW-0378">Hydrolase</keyword>
<dbReference type="InterPro" id="IPR014576">
    <property type="entry name" value="Pesterase_YhaO"/>
</dbReference>
<keyword evidence="3" id="KW-0269">Exonuclease</keyword>
<sequence length="408" mass="47194">MLTRVTFLHVADLHLDSPFLGLKYLPPKMVERIQESTFTSFKNIINIAIEQKVDFIIVAGDLFDSEQRSLKAQLRFRDEMVRLHKVGIQAFITHGNHDHLNGGWISLDWPSNVHFFGESVEMKQYRRENQGLVHLYGFSYKDRSVTENMTPYYKKISGSKFHIGILHGSIFGNEEHSTYAPFTVHELLEKEFDYWALGHIHKRQVLSEQPPIIYPGNIQGRHRKEIGRKGCYFVELSELGTTYSFMETGEVIWNNIVVSIDSITSFDELVHACIALLEDHRSKKGTLFHLQLIGSGELSSSLQDETVIKELIDILHTPEEDRDDFVWISSVENKTVLPTNREQLIKEMNFLGDLLQIIESYDQVDQTIAPLYRHRNVRKHLTVLTKEERQSLIADAEAFLLQELLNTK</sequence>
<evidence type="ECO:0000313" key="4">
    <source>
        <dbReference type="Proteomes" id="UP001597214"/>
    </source>
</evidence>
<dbReference type="PANTHER" id="PTHR30337:SF7">
    <property type="entry name" value="PHOSPHOESTERASE"/>
    <property type="match status" value="1"/>
</dbReference>
<dbReference type="InterPro" id="IPR041796">
    <property type="entry name" value="Mre11_N"/>
</dbReference>
<reference evidence="4" key="1">
    <citation type="journal article" date="2019" name="Int. J. Syst. Evol. Microbiol.">
        <title>The Global Catalogue of Microorganisms (GCM) 10K type strain sequencing project: providing services to taxonomists for standard genome sequencing and annotation.</title>
        <authorList>
            <consortium name="The Broad Institute Genomics Platform"/>
            <consortium name="The Broad Institute Genome Sequencing Center for Infectious Disease"/>
            <person name="Wu L."/>
            <person name="Ma J."/>
        </authorList>
    </citation>
    <scope>NUCLEOTIDE SEQUENCE [LARGE SCALE GENOMIC DNA]</scope>
    <source>
        <strain evidence="4">CCUG 49339</strain>
    </source>
</reference>
<dbReference type="PANTHER" id="PTHR30337">
    <property type="entry name" value="COMPONENT OF ATP-DEPENDENT DSDNA EXONUCLEASE"/>
    <property type="match status" value="1"/>
</dbReference>
<evidence type="ECO:0000313" key="3">
    <source>
        <dbReference type="EMBL" id="MFD1739107.1"/>
    </source>
</evidence>
<dbReference type="Gene3D" id="3.60.21.10">
    <property type="match status" value="1"/>
</dbReference>